<gene>
    <name evidence="2" type="ORF">CLAFUR5_12530</name>
</gene>
<dbReference type="Proteomes" id="UP000756132">
    <property type="component" value="Chromosome 11"/>
</dbReference>
<dbReference type="RefSeq" id="XP_047768156.1">
    <property type="nucleotide sequence ID" value="XM_047911678.1"/>
</dbReference>
<organism evidence="2 3">
    <name type="scientific">Passalora fulva</name>
    <name type="common">Tomato leaf mold</name>
    <name type="synonym">Cladosporium fulvum</name>
    <dbReference type="NCBI Taxonomy" id="5499"/>
    <lineage>
        <taxon>Eukaryota</taxon>
        <taxon>Fungi</taxon>
        <taxon>Dikarya</taxon>
        <taxon>Ascomycota</taxon>
        <taxon>Pezizomycotina</taxon>
        <taxon>Dothideomycetes</taxon>
        <taxon>Dothideomycetidae</taxon>
        <taxon>Mycosphaerellales</taxon>
        <taxon>Mycosphaerellaceae</taxon>
        <taxon>Fulvia</taxon>
    </lineage>
</organism>
<dbReference type="GeneID" id="71992408"/>
<keyword evidence="3" id="KW-1185">Reference proteome</keyword>
<feature type="compositionally biased region" description="Basic and acidic residues" evidence="1">
    <location>
        <begin position="25"/>
        <end position="39"/>
    </location>
</feature>
<protein>
    <submittedName>
        <fullName evidence="2">Uncharacterized protein</fullName>
    </submittedName>
</protein>
<feature type="compositionally biased region" description="Low complexity" evidence="1">
    <location>
        <begin position="444"/>
        <end position="465"/>
    </location>
</feature>
<sequence>MSSKKSEQDDTGPDSKTGMGVKPPAGEHESTVRQSILEKNERRVKDAAWEKKLAEQHTDLTNKFMSREDQLFFRGLTRVLQLTDILEARKAGDDLDLRNKTLNKTTPLYKIANRIVLNPTPREYDIAALTMGGYVEDASSIDFGNVQQPRLILTSNPESKDHLKLGRKPDEEEYPLRLLEKYAVDATDTKRYAGGIHEEAGKDIVTFVLGTFIECKILQSKQVPYPRHVGYYMELLKDCHKASSSEQLSIAGERSTDYVILTSYGKTLRRLNFGIGHRPQQRYLFDIITMPIEKLPERAHAIPCPSLENPSQEPNQRKMLQQCFAKISNYPAASRDALATQPVYDRKGRKRFHYMLAFRVIKLRTNLSDVREAIQAYVKAEYDHPAKVAKDRKKPKLLRDELRLLACLQTYFKDIVPAHMLWLAQVTGATNAKDFPLWSDNEPSTSSESQAPAKSSSPLPSLSIITSAGPTTAEEDQSLQKATVVAGDADNADDEDEELEKQGDPTLNRPGEGAFALWMRQASKWLSLVSQHDIGLLNAIPSSFEKRSERSLQMSKQIVAAEVVVVQLGTQDPDDKKMSINNCLEELGTRMTKAGNLGLDISKLKEIIKVQNGNRIRYEEKLMVAETFHIVPHADATAIALMACFEDHDVCRHLGGRLVDNETSALKEHLIRSMRRWLPLVDVTKRCCPACWRLIQLF</sequence>
<reference evidence="2" key="1">
    <citation type="submission" date="2021-12" db="EMBL/GenBank/DDBJ databases">
        <authorList>
            <person name="Zaccaron A."/>
            <person name="Stergiopoulos I."/>
        </authorList>
    </citation>
    <scope>NUCLEOTIDE SEQUENCE</scope>
    <source>
        <strain evidence="2">Race5_Kim</strain>
    </source>
</reference>
<evidence type="ECO:0000313" key="3">
    <source>
        <dbReference type="Proteomes" id="UP000756132"/>
    </source>
</evidence>
<dbReference type="OrthoDB" id="3641224at2759"/>
<dbReference type="KEGG" id="ffu:CLAFUR5_12530"/>
<feature type="compositionally biased region" description="Acidic residues" evidence="1">
    <location>
        <begin position="490"/>
        <end position="499"/>
    </location>
</feature>
<feature type="region of interest" description="Disordered" evidence="1">
    <location>
        <begin position="437"/>
        <end position="510"/>
    </location>
</feature>
<proteinExistence type="predicted"/>
<dbReference type="EMBL" id="CP090173">
    <property type="protein sequence ID" value="UJO23790.1"/>
    <property type="molecule type" value="Genomic_DNA"/>
</dbReference>
<evidence type="ECO:0000256" key="1">
    <source>
        <dbReference type="SAM" id="MobiDB-lite"/>
    </source>
</evidence>
<evidence type="ECO:0000313" key="2">
    <source>
        <dbReference type="EMBL" id="UJO23790.1"/>
    </source>
</evidence>
<feature type="region of interest" description="Disordered" evidence="1">
    <location>
        <begin position="1"/>
        <end position="39"/>
    </location>
</feature>
<reference evidence="2" key="2">
    <citation type="journal article" date="2022" name="Microb. Genom.">
        <title>A chromosome-scale genome assembly of the tomato pathogen Cladosporium fulvum reveals a compartmentalized genome architecture and the presence of a dispensable chromosome.</title>
        <authorList>
            <person name="Zaccaron A.Z."/>
            <person name="Chen L.H."/>
            <person name="Samaras A."/>
            <person name="Stergiopoulos I."/>
        </authorList>
    </citation>
    <scope>NUCLEOTIDE SEQUENCE</scope>
    <source>
        <strain evidence="2">Race5_Kim</strain>
    </source>
</reference>
<accession>A0A9Q8PJT2</accession>
<dbReference type="AlphaFoldDB" id="A0A9Q8PJT2"/>
<name>A0A9Q8PJT2_PASFU</name>